<dbReference type="PANTHER" id="PTHR39335">
    <property type="entry name" value="BLL4220 PROTEIN"/>
    <property type="match status" value="1"/>
</dbReference>
<feature type="region of interest" description="Disordered" evidence="1">
    <location>
        <begin position="29"/>
        <end position="53"/>
    </location>
</feature>
<organism evidence="2 3">
    <name type="scientific">Actinomadura craniellae</name>
    <dbReference type="NCBI Taxonomy" id="2231787"/>
    <lineage>
        <taxon>Bacteria</taxon>
        <taxon>Bacillati</taxon>
        <taxon>Actinomycetota</taxon>
        <taxon>Actinomycetes</taxon>
        <taxon>Streptosporangiales</taxon>
        <taxon>Thermomonosporaceae</taxon>
        <taxon>Actinomadura</taxon>
    </lineage>
</organism>
<protein>
    <recommendedName>
        <fullName evidence="4">Lipoprotein</fullName>
    </recommendedName>
</protein>
<evidence type="ECO:0000256" key="1">
    <source>
        <dbReference type="SAM" id="MobiDB-lite"/>
    </source>
</evidence>
<comment type="caution">
    <text evidence="2">The sequence shown here is derived from an EMBL/GenBank/DDBJ whole genome shotgun (WGS) entry which is preliminary data.</text>
</comment>
<evidence type="ECO:0000313" key="2">
    <source>
        <dbReference type="EMBL" id="RAY13836.1"/>
    </source>
</evidence>
<gene>
    <name evidence="2" type="ORF">DPM19_18460</name>
</gene>
<dbReference type="Pfam" id="PF03640">
    <property type="entry name" value="Lipoprotein_15"/>
    <property type="match status" value="4"/>
</dbReference>
<evidence type="ECO:0000313" key="3">
    <source>
        <dbReference type="Proteomes" id="UP000251891"/>
    </source>
</evidence>
<dbReference type="RefSeq" id="WP_111869374.1">
    <property type="nucleotide sequence ID" value="NZ_QLYX01000008.1"/>
</dbReference>
<dbReference type="EMBL" id="QLYX01000008">
    <property type="protein sequence ID" value="RAY13836.1"/>
    <property type="molecule type" value="Genomic_DNA"/>
</dbReference>
<keyword evidence="3" id="KW-1185">Reference proteome</keyword>
<dbReference type="OrthoDB" id="597632at2"/>
<dbReference type="PANTHER" id="PTHR39335:SF1">
    <property type="entry name" value="BLL4220 PROTEIN"/>
    <property type="match status" value="1"/>
</dbReference>
<evidence type="ECO:0008006" key="4">
    <source>
        <dbReference type="Google" id="ProtNLM"/>
    </source>
</evidence>
<dbReference type="AlphaFoldDB" id="A0A365H4A1"/>
<dbReference type="GO" id="GO:0043448">
    <property type="term" value="P:alkane catabolic process"/>
    <property type="evidence" value="ECO:0007669"/>
    <property type="project" value="TreeGrafter"/>
</dbReference>
<dbReference type="SUPFAM" id="SSF63829">
    <property type="entry name" value="Calcium-dependent phosphotriesterase"/>
    <property type="match status" value="1"/>
</dbReference>
<sequence>MEARRWAVPAAVAISATLLLTACGQEPAGKRNVAAGSTPTAEPSADPSDPPSQVTLVAAEDPKLGRIVVDGAGRTLYRFDKDTPKPPKTACLGDCAKTWPPVTSTDVSVKNLDGRLVGEVIRPDGTRQVTLNGWPLYRYIKDTAPGQLRGQGVGGTWFVAAPNGKKAGVVQTSPSPRPTPSPVWRGRTALRVVNDPTLGKVVVDGQGRTLYRFDKDTPRPPVSNCLGACAKTWPPVTWTKNMTLTGIDRGAIGNMMRKDGICQVTLNGWPLYRYIKDTRPGDTLGQGVGGTWFVAAPNGKKAGGGTTTGGGY</sequence>
<dbReference type="PROSITE" id="PS51257">
    <property type="entry name" value="PROKAR_LIPOPROTEIN"/>
    <property type="match status" value="1"/>
</dbReference>
<proteinExistence type="predicted"/>
<name>A0A365H4A1_9ACTN</name>
<dbReference type="Proteomes" id="UP000251891">
    <property type="component" value="Unassembled WGS sequence"/>
</dbReference>
<reference evidence="2 3" key="1">
    <citation type="submission" date="2018-06" db="EMBL/GenBank/DDBJ databases">
        <title>Actinomadura craniellae sp. nov. isolated from marine sponge Craniella sp.</title>
        <authorList>
            <person name="Li L."/>
            <person name="Xu Q.H."/>
            <person name="Lin H.W."/>
            <person name="Lu Y.H."/>
        </authorList>
    </citation>
    <scope>NUCLEOTIDE SEQUENCE [LARGE SCALE GENOMIC DNA]</scope>
    <source>
        <strain evidence="2 3">LHW63021</strain>
    </source>
</reference>
<dbReference type="InterPro" id="IPR005297">
    <property type="entry name" value="Lipoprotein_repeat"/>
</dbReference>
<accession>A0A365H4A1</accession>